<feature type="domain" description="PPIase cyclophilin-type" evidence="2">
    <location>
        <begin position="7"/>
        <end position="94"/>
    </location>
</feature>
<dbReference type="AlphaFoldDB" id="A0A7J8ER24"/>
<proteinExistence type="inferred from homology"/>
<comment type="function">
    <text evidence="1">PPIases accelerate the folding of proteins. It catalyzes the cis-trans isomerization of proline imidic peptide bonds in oligopeptides.</text>
</comment>
<dbReference type="Gene3D" id="2.40.100.10">
    <property type="entry name" value="Cyclophilin-like"/>
    <property type="match status" value="1"/>
</dbReference>
<evidence type="ECO:0000256" key="1">
    <source>
        <dbReference type="RuleBase" id="RU363019"/>
    </source>
</evidence>
<keyword evidence="4" id="KW-1185">Reference proteome</keyword>
<name>A0A7J8ER24_MOLMO</name>
<dbReference type="EMBL" id="JACASF010000013">
    <property type="protein sequence ID" value="KAF6437914.1"/>
    <property type="molecule type" value="Genomic_DNA"/>
</dbReference>
<keyword evidence="1" id="KW-0413">Isomerase</keyword>
<reference evidence="3 4" key="1">
    <citation type="journal article" date="2020" name="Nature">
        <title>Six reference-quality genomes reveal evolution of bat adaptations.</title>
        <authorList>
            <person name="Jebb D."/>
            <person name="Huang Z."/>
            <person name="Pippel M."/>
            <person name="Hughes G.M."/>
            <person name="Lavrichenko K."/>
            <person name="Devanna P."/>
            <person name="Winkler S."/>
            <person name="Jermiin L.S."/>
            <person name="Skirmuntt E.C."/>
            <person name="Katzourakis A."/>
            <person name="Burkitt-Gray L."/>
            <person name="Ray D.A."/>
            <person name="Sullivan K.A.M."/>
            <person name="Roscito J.G."/>
            <person name="Kirilenko B.M."/>
            <person name="Davalos L.M."/>
            <person name="Corthals A.P."/>
            <person name="Power M.L."/>
            <person name="Jones G."/>
            <person name="Ransome R.D."/>
            <person name="Dechmann D.K.N."/>
            <person name="Locatelli A.G."/>
            <person name="Puechmaille S.J."/>
            <person name="Fedrigo O."/>
            <person name="Jarvis E.D."/>
            <person name="Hiller M."/>
            <person name="Vernes S.C."/>
            <person name="Myers E.W."/>
            <person name="Teeling E.C."/>
        </authorList>
    </citation>
    <scope>NUCLEOTIDE SEQUENCE [LARGE SCALE GENOMIC DNA]</scope>
    <source>
        <strain evidence="3">MMolMol1</strain>
        <tissue evidence="3">Muscle</tissue>
    </source>
</reference>
<sequence length="120" mass="13432">MVNPTVFFNFAVNGEPLGCVSFEQFADEVPKTAENFCALSTGKKGFGYKDSCFHKSILGIMWPGGDITRHHGTGSKSVCGEKFDDENCILKQAHGSWPLVHGKYWTQHRRLPVFRLHCQA</sequence>
<keyword evidence="1" id="KW-0697">Rotamase</keyword>
<dbReference type="InterPro" id="IPR002130">
    <property type="entry name" value="Cyclophilin-type_PPIase_dom"/>
</dbReference>
<dbReference type="Proteomes" id="UP000550707">
    <property type="component" value="Unassembled WGS sequence"/>
</dbReference>
<evidence type="ECO:0000313" key="4">
    <source>
        <dbReference type="Proteomes" id="UP000550707"/>
    </source>
</evidence>
<evidence type="ECO:0000259" key="2">
    <source>
        <dbReference type="PROSITE" id="PS50072"/>
    </source>
</evidence>
<comment type="caution">
    <text evidence="3">The sequence shown here is derived from an EMBL/GenBank/DDBJ whole genome shotgun (WGS) entry which is preliminary data.</text>
</comment>
<dbReference type="PANTHER" id="PTHR11071:SF532">
    <property type="entry name" value="PEPTIDYL-PROLYL CIS-TRANS ISOMERASE"/>
    <property type="match status" value="1"/>
</dbReference>
<comment type="similarity">
    <text evidence="1">Belongs to the cyclophilin-type PPIase family.</text>
</comment>
<evidence type="ECO:0000313" key="3">
    <source>
        <dbReference type="EMBL" id="KAF6437914.1"/>
    </source>
</evidence>
<dbReference type="InParanoid" id="A0A7J8ER24"/>
<dbReference type="GO" id="GO:0016018">
    <property type="term" value="F:cyclosporin A binding"/>
    <property type="evidence" value="ECO:0007669"/>
    <property type="project" value="TreeGrafter"/>
</dbReference>
<dbReference type="SUPFAM" id="SSF50891">
    <property type="entry name" value="Cyclophilin-like"/>
    <property type="match status" value="1"/>
</dbReference>
<comment type="catalytic activity">
    <reaction evidence="1">
        <text>[protein]-peptidylproline (omega=180) = [protein]-peptidylproline (omega=0)</text>
        <dbReference type="Rhea" id="RHEA:16237"/>
        <dbReference type="Rhea" id="RHEA-COMP:10747"/>
        <dbReference type="Rhea" id="RHEA-COMP:10748"/>
        <dbReference type="ChEBI" id="CHEBI:83833"/>
        <dbReference type="ChEBI" id="CHEBI:83834"/>
        <dbReference type="EC" id="5.2.1.8"/>
    </reaction>
</comment>
<dbReference type="InterPro" id="IPR029000">
    <property type="entry name" value="Cyclophilin-like_dom_sf"/>
</dbReference>
<dbReference type="Pfam" id="PF00160">
    <property type="entry name" value="Pro_isomerase"/>
    <property type="match status" value="1"/>
</dbReference>
<dbReference type="PRINTS" id="PR00153">
    <property type="entry name" value="CSAPPISMRASE"/>
</dbReference>
<gene>
    <name evidence="3" type="ORF">HJG59_008644</name>
</gene>
<dbReference type="PANTHER" id="PTHR11071">
    <property type="entry name" value="PEPTIDYL-PROLYL CIS-TRANS ISOMERASE"/>
    <property type="match status" value="1"/>
</dbReference>
<dbReference type="PROSITE" id="PS50072">
    <property type="entry name" value="CSA_PPIASE_2"/>
    <property type="match status" value="1"/>
</dbReference>
<organism evidence="3 4">
    <name type="scientific">Molossus molossus</name>
    <name type="common">Pallas' mastiff bat</name>
    <name type="synonym">Vespertilio molossus</name>
    <dbReference type="NCBI Taxonomy" id="27622"/>
    <lineage>
        <taxon>Eukaryota</taxon>
        <taxon>Metazoa</taxon>
        <taxon>Chordata</taxon>
        <taxon>Craniata</taxon>
        <taxon>Vertebrata</taxon>
        <taxon>Euteleostomi</taxon>
        <taxon>Mammalia</taxon>
        <taxon>Eutheria</taxon>
        <taxon>Laurasiatheria</taxon>
        <taxon>Chiroptera</taxon>
        <taxon>Yangochiroptera</taxon>
        <taxon>Molossidae</taxon>
        <taxon>Molossus</taxon>
    </lineage>
</organism>
<accession>A0A7J8ER24</accession>
<dbReference type="GO" id="GO:0003755">
    <property type="term" value="F:peptidyl-prolyl cis-trans isomerase activity"/>
    <property type="evidence" value="ECO:0007669"/>
    <property type="project" value="UniProtKB-UniRule"/>
</dbReference>
<dbReference type="GO" id="GO:0005737">
    <property type="term" value="C:cytoplasm"/>
    <property type="evidence" value="ECO:0007669"/>
    <property type="project" value="TreeGrafter"/>
</dbReference>
<dbReference type="EC" id="5.2.1.8" evidence="1"/>
<protein>
    <recommendedName>
        <fullName evidence="1">Peptidyl-prolyl cis-trans isomerase</fullName>
        <shortName evidence="1">PPIase</shortName>
        <ecNumber evidence="1">5.2.1.8</ecNumber>
    </recommendedName>
</protein>
<dbReference type="GO" id="GO:0006457">
    <property type="term" value="P:protein folding"/>
    <property type="evidence" value="ECO:0007669"/>
    <property type="project" value="TreeGrafter"/>
</dbReference>